<name>H1YEY5_9SPHI</name>
<evidence type="ECO:0000313" key="1">
    <source>
        <dbReference type="EMBL" id="EHQ25238.1"/>
    </source>
</evidence>
<dbReference type="EMBL" id="CM001403">
    <property type="protein sequence ID" value="EHQ25238.1"/>
    <property type="molecule type" value="Genomic_DNA"/>
</dbReference>
<dbReference type="AlphaFoldDB" id="H1YEY5"/>
<gene>
    <name evidence="1" type="ORF">Mucpa_1066</name>
</gene>
<reference evidence="1" key="1">
    <citation type="submission" date="2011-09" db="EMBL/GenBank/DDBJ databases">
        <title>The permanent draft genome of Mucilaginibacter paludis DSM 18603.</title>
        <authorList>
            <consortium name="US DOE Joint Genome Institute (JGI-PGF)"/>
            <person name="Lucas S."/>
            <person name="Han J."/>
            <person name="Lapidus A."/>
            <person name="Bruce D."/>
            <person name="Goodwin L."/>
            <person name="Pitluck S."/>
            <person name="Peters L."/>
            <person name="Kyrpides N."/>
            <person name="Mavromatis K."/>
            <person name="Ivanova N."/>
            <person name="Mikhailova N."/>
            <person name="Held B."/>
            <person name="Detter J.C."/>
            <person name="Tapia R."/>
            <person name="Han C."/>
            <person name="Land M."/>
            <person name="Hauser L."/>
            <person name="Markowitz V."/>
            <person name="Cheng J.-F."/>
            <person name="Hugenholtz P."/>
            <person name="Woyke T."/>
            <person name="Wu D."/>
            <person name="Tindall B."/>
            <person name="Brambilla E."/>
            <person name="Klenk H.-P."/>
            <person name="Eisen J.A."/>
        </authorList>
    </citation>
    <scope>NUCLEOTIDE SEQUENCE [LARGE SCALE GENOMIC DNA]</scope>
    <source>
        <strain evidence="1">DSM 18603</strain>
    </source>
</reference>
<dbReference type="Proteomes" id="UP000002774">
    <property type="component" value="Chromosome"/>
</dbReference>
<keyword evidence="2" id="KW-1185">Reference proteome</keyword>
<protein>
    <submittedName>
        <fullName evidence="1">Uncharacterized protein</fullName>
    </submittedName>
</protein>
<dbReference type="HOGENOM" id="CLU_3185982_0_0_10"/>
<sequence>MIKQISLKLPLNYIDKHQYEKVFFGTYKQVCKNRRSTYSFFKFCEL</sequence>
<organism evidence="1 2">
    <name type="scientific">Mucilaginibacter paludis DSM 18603</name>
    <dbReference type="NCBI Taxonomy" id="714943"/>
    <lineage>
        <taxon>Bacteria</taxon>
        <taxon>Pseudomonadati</taxon>
        <taxon>Bacteroidota</taxon>
        <taxon>Sphingobacteriia</taxon>
        <taxon>Sphingobacteriales</taxon>
        <taxon>Sphingobacteriaceae</taxon>
        <taxon>Mucilaginibacter</taxon>
    </lineage>
</organism>
<accession>H1YEY5</accession>
<proteinExistence type="predicted"/>
<evidence type="ECO:0000313" key="2">
    <source>
        <dbReference type="Proteomes" id="UP000002774"/>
    </source>
</evidence>